<gene>
    <name evidence="2" type="ORF">FSB64_25610</name>
</gene>
<dbReference type="InterPro" id="IPR011009">
    <property type="entry name" value="Kinase-like_dom_sf"/>
</dbReference>
<dbReference type="InterPro" id="IPR008266">
    <property type="entry name" value="Tyr_kinase_AS"/>
</dbReference>
<sequence>MIQDFTHCLHDTERKVFEFLSGALPNTTDIVIYPNIELFDASKAAYVECDAVVITRSFVAVVELKDWFGSVTVQEPKWRRGNTITDSPHVVNNRKCKVFKSYIQHALSGVAEHKLPFVQSVVVLTNADARVEGASSARHANTHDGLITLDGMEELADYLKRRMHHHEKSERVLSDYHFRKLVDQLNKDKQSATVSYEDQIPGYRIREDRGSAPAYISYIAERNPNIDHRLYRLRVFGKLSSDPAISETQLRSLRAAEALPYHPGIRSVSAHPNGRNLIVEVSDWTDTRSLDDLLAEHNRLDWRRAALIVNDIALALDFIHQSAASLVHRNVQPRSILIGIDGRAQLTDFDLTFDPGAALTVLGANYEEHLSLAFTAPEVLLGKADFPSDVYSLGAVFFRALVGKVLSSKSSVDDELASALQAASCEEPKQTALCTLIGSMLAQQPLERPTASKVAAEISTLLGASSEKEAASVTEMTDTPSYTNIELIAEGATAQVFKVDNHGELFIHKVFKPHVARDEALHERDILREVDQLDLPLLFPRVRHFSEVAGHRWCLATDLVPGQSLRAAISAGKRPDLAHFLNVSRVMLSALASLHAGRGPDLPGIIHNDLTPSNILVDASSNAVGLIDFGCASAPGVISLRGTPGYVHPALISRGDMNACPQNDLYALAKTLRQWLLASENSHEERIATNDADDLQRIRILAWLDEANAADGCKFVSADAMYAALMLALTPAADPSPALEIQYDQDSIESVNVTSTTIYEQAINSRQDTELQHSNPFVDYLNTLHNVSAGNANALAEYQSTNRYFASIYEPTQMARDIHKRLTSGQEVVVVLSGHAGDGKSTVALEVLKQLRNIAPEETLPEPPDPQEEAFVNGIRISILKDMSEHTAVERLKKFDLALKAGSGSWLIVSNTGPLLNTLSEMKGDIEEKVLGLLDQPIVAKLDDETHCIRDFDKPILIANLSKLDNVETAVHVLSKISSHPSWSACDGCAVQRQCPIRQNINAIQQAPQLKERVSSVYRLLTAYERRLTIRQMTAHLAYSITGGTACTEVAGMLTQLGADAALRKNLFSELFFGFSDRKRGLHSSSLYCVEQLQAHIGSERTRPAVELKLQQEALTSFAPIPSVLEPVLQYWHTKSADGVQGGMARAAVRRLVFTFGHRLDPTWWSDFTEDFTGSPALQNWEQWRQHGLTQLSPAERRALVRQILSVLSEHCIGAVRTSSLKDKLYITLRRDDMETTQPVQVVIGEYDENDFRLDFSHSEKMPSLYYSPADREVFMRLPLPLLDFVNRRSTGDFGQELDPIHVNQLDLFCSKLVGRKRLPEDDLRLLSIGVTGEQNVYRIAIDNSNMEIY</sequence>
<dbReference type="InterPro" id="IPR011528">
    <property type="entry name" value="NERD"/>
</dbReference>
<feature type="domain" description="Protein kinase" evidence="1">
    <location>
        <begin position="482"/>
        <end position="778"/>
    </location>
</feature>
<protein>
    <submittedName>
        <fullName evidence="2">Protein kinase</fullName>
    </submittedName>
</protein>
<dbReference type="Pfam" id="PF08378">
    <property type="entry name" value="NERD"/>
    <property type="match status" value="1"/>
</dbReference>
<dbReference type="InterPro" id="IPR000719">
    <property type="entry name" value="Prot_kinase_dom"/>
</dbReference>
<evidence type="ECO:0000313" key="2">
    <source>
        <dbReference type="EMBL" id="NVI07072.1"/>
    </source>
</evidence>
<name>A0ABX2NRI4_9BURK</name>
<comment type="caution">
    <text evidence="2">The sequence shown here is derived from an EMBL/GenBank/DDBJ whole genome shotgun (WGS) entry which is preliminary data.</text>
</comment>
<dbReference type="PROSITE" id="PS00109">
    <property type="entry name" value="PROTEIN_KINASE_TYR"/>
    <property type="match status" value="1"/>
</dbReference>
<dbReference type="PANTHER" id="PTHR44329">
    <property type="entry name" value="SERINE/THREONINE-PROTEIN KINASE TNNI3K-RELATED"/>
    <property type="match status" value="1"/>
</dbReference>
<keyword evidence="3" id="KW-1185">Reference proteome</keyword>
<organism evidence="2 3">
    <name type="scientific">Paraburkholderia youngii</name>
    <dbReference type="NCBI Taxonomy" id="2782701"/>
    <lineage>
        <taxon>Bacteria</taxon>
        <taxon>Pseudomonadati</taxon>
        <taxon>Pseudomonadota</taxon>
        <taxon>Betaproteobacteria</taxon>
        <taxon>Burkholderiales</taxon>
        <taxon>Burkholderiaceae</taxon>
        <taxon>Paraburkholderia</taxon>
    </lineage>
</organism>
<keyword evidence="2" id="KW-0418">Kinase</keyword>
<dbReference type="Gene3D" id="1.10.510.10">
    <property type="entry name" value="Transferase(Phosphotransferase) domain 1"/>
    <property type="match status" value="2"/>
</dbReference>
<dbReference type="SUPFAM" id="SSF56112">
    <property type="entry name" value="Protein kinase-like (PK-like)"/>
    <property type="match status" value="2"/>
</dbReference>
<feature type="domain" description="Protein kinase" evidence="1">
    <location>
        <begin position="203"/>
        <end position="462"/>
    </location>
</feature>
<reference evidence="2 3" key="1">
    <citation type="submission" date="2019-08" db="EMBL/GenBank/DDBJ databases">
        <title>Paraburkholderia simonii sp. nov. and P. youngii sp. nov. Brazilian and Mexican Mimosa-associated rhizobia.</title>
        <authorList>
            <person name="Mavima L."/>
            <person name="Beukes C.W."/>
            <person name="Palmer M."/>
            <person name="De Meyer S.E."/>
            <person name="James E.K."/>
            <person name="Maluk M."/>
            <person name="Avontuur J.R."/>
            <person name="Chan W.Y."/>
            <person name="Venter S.N."/>
            <person name="Steenkamp E.T."/>
        </authorList>
    </citation>
    <scope>NUCLEOTIDE SEQUENCE [LARGE SCALE GENOMIC DNA]</scope>
    <source>
        <strain evidence="2 3">JPY454</strain>
    </source>
</reference>
<dbReference type="InterPro" id="IPR051681">
    <property type="entry name" value="Ser/Thr_Kinases-Pseudokinases"/>
</dbReference>
<dbReference type="Proteomes" id="UP000821598">
    <property type="component" value="Unassembled WGS sequence"/>
</dbReference>
<dbReference type="PROSITE" id="PS50011">
    <property type="entry name" value="PROTEIN_KINASE_DOM"/>
    <property type="match status" value="2"/>
</dbReference>
<dbReference type="Pfam" id="PF00069">
    <property type="entry name" value="Pkinase"/>
    <property type="match status" value="2"/>
</dbReference>
<dbReference type="GO" id="GO:0016301">
    <property type="term" value="F:kinase activity"/>
    <property type="evidence" value="ECO:0007669"/>
    <property type="project" value="UniProtKB-KW"/>
</dbReference>
<evidence type="ECO:0000259" key="1">
    <source>
        <dbReference type="PROSITE" id="PS50011"/>
    </source>
</evidence>
<dbReference type="RefSeq" id="WP_176368293.1">
    <property type="nucleotide sequence ID" value="NZ_VOMC01000030.1"/>
</dbReference>
<proteinExistence type="predicted"/>
<accession>A0ABX2NRI4</accession>
<keyword evidence="2" id="KW-0808">Transferase</keyword>
<evidence type="ECO:0000313" key="3">
    <source>
        <dbReference type="Proteomes" id="UP000821598"/>
    </source>
</evidence>
<dbReference type="EMBL" id="VOMC01000030">
    <property type="protein sequence ID" value="NVI07072.1"/>
    <property type="molecule type" value="Genomic_DNA"/>
</dbReference>